<evidence type="ECO:0000313" key="2">
    <source>
        <dbReference type="Proteomes" id="UP000316167"/>
    </source>
</evidence>
<reference evidence="1 2" key="1">
    <citation type="journal article" date="2015" name="Stand. Genomic Sci.">
        <title>Genomic Encyclopedia of Bacterial and Archaeal Type Strains, Phase III: the genomes of soil and plant-associated and newly described type strains.</title>
        <authorList>
            <person name="Whitman W.B."/>
            <person name="Woyke T."/>
            <person name="Klenk H.P."/>
            <person name="Zhou Y."/>
            <person name="Lilburn T.G."/>
            <person name="Beck B.J."/>
            <person name="De Vos P."/>
            <person name="Vandamme P."/>
            <person name="Eisen J.A."/>
            <person name="Garrity G."/>
            <person name="Hugenholtz P."/>
            <person name="Kyrpides N.C."/>
        </authorList>
    </citation>
    <scope>NUCLEOTIDE SEQUENCE [LARGE SCALE GENOMIC DNA]</scope>
    <source>
        <strain evidence="1 2">CGMCC 1.7271</strain>
    </source>
</reference>
<name>A0A562SFS4_9BACT</name>
<dbReference type="RefSeq" id="WP_144887049.1">
    <property type="nucleotide sequence ID" value="NZ_VLLE01000005.1"/>
</dbReference>
<organism evidence="1 2">
    <name type="scientific">Lacibacter cauensis</name>
    <dbReference type="NCBI Taxonomy" id="510947"/>
    <lineage>
        <taxon>Bacteria</taxon>
        <taxon>Pseudomonadati</taxon>
        <taxon>Bacteroidota</taxon>
        <taxon>Chitinophagia</taxon>
        <taxon>Chitinophagales</taxon>
        <taxon>Chitinophagaceae</taxon>
        <taxon>Lacibacter</taxon>
    </lineage>
</organism>
<dbReference type="OrthoDB" id="1494459at2"/>
<proteinExistence type="predicted"/>
<protein>
    <submittedName>
        <fullName evidence="1">Uncharacterized protein</fullName>
    </submittedName>
</protein>
<dbReference type="Proteomes" id="UP000316167">
    <property type="component" value="Unassembled WGS sequence"/>
</dbReference>
<keyword evidence="2" id="KW-1185">Reference proteome</keyword>
<dbReference type="AlphaFoldDB" id="A0A562SFS4"/>
<accession>A0A562SFS4</accession>
<dbReference type="EMBL" id="VLLE01000005">
    <property type="protein sequence ID" value="TWI80207.1"/>
    <property type="molecule type" value="Genomic_DNA"/>
</dbReference>
<sequence>MGRIWLFFLLLLPVAVFAVDSAAVRTGEELRLKGYRKLFYKIVALHPKLNSPLEKELLQHYLAGSGETFILSTADFKRLQQTVPLFVKQDSCHAVIAAQHNYCYKQVDLNNDAYFGWALGTITVVYNAADNEVVSFVDTYDFNKKKKGLRSRKNEFVTGVFRLLAPARARSFLVTFASDAYLIKQ</sequence>
<comment type="caution">
    <text evidence="1">The sequence shown here is derived from an EMBL/GenBank/DDBJ whole genome shotgun (WGS) entry which is preliminary data.</text>
</comment>
<gene>
    <name evidence="1" type="ORF">IQ13_2879</name>
</gene>
<evidence type="ECO:0000313" key="1">
    <source>
        <dbReference type="EMBL" id="TWI80207.1"/>
    </source>
</evidence>